<keyword evidence="1" id="KW-0812">Transmembrane</keyword>
<organism evidence="2 3">
    <name type="scientific">Prochlorococcus marinus str. MIT 9401</name>
    <dbReference type="NCBI Taxonomy" id="167551"/>
    <lineage>
        <taxon>Bacteria</taxon>
        <taxon>Bacillati</taxon>
        <taxon>Cyanobacteriota</taxon>
        <taxon>Cyanophyceae</taxon>
        <taxon>Synechococcales</taxon>
        <taxon>Prochlorococcaceae</taxon>
        <taxon>Prochlorococcus</taxon>
    </lineage>
</organism>
<sequence>MPAAQSFIQILETFLAKIFIFIGAYFSYIKNSLFNNKTAKAIGITRFSIKKSNFIY</sequence>
<keyword evidence="1" id="KW-1133">Transmembrane helix</keyword>
<evidence type="ECO:0000256" key="1">
    <source>
        <dbReference type="SAM" id="Phobius"/>
    </source>
</evidence>
<evidence type="ECO:0000313" key="3">
    <source>
        <dbReference type="Proteomes" id="UP000030481"/>
    </source>
</evidence>
<name>A0A0A2BBB9_PROMR</name>
<dbReference type="AlphaFoldDB" id="A0A0A2BBB9"/>
<accession>A0A0A2BBB9</accession>
<comment type="caution">
    <text evidence="2">The sequence shown here is derived from an EMBL/GenBank/DDBJ whole genome shotgun (WGS) entry which is preliminary data.</text>
</comment>
<dbReference type="Proteomes" id="UP000030481">
    <property type="component" value="Unassembled WGS sequence"/>
</dbReference>
<evidence type="ECO:0000313" key="2">
    <source>
        <dbReference type="EMBL" id="KGG10452.1"/>
    </source>
</evidence>
<gene>
    <name evidence="2" type="ORF">EV01_0355</name>
</gene>
<protein>
    <submittedName>
        <fullName evidence="2">Uncharacterized protein</fullName>
    </submittedName>
</protein>
<feature type="transmembrane region" description="Helical" evidence="1">
    <location>
        <begin position="6"/>
        <end position="28"/>
    </location>
</feature>
<proteinExistence type="predicted"/>
<keyword evidence="1" id="KW-0472">Membrane</keyword>
<dbReference type="EMBL" id="JNAR01000004">
    <property type="protein sequence ID" value="KGG10452.1"/>
    <property type="molecule type" value="Genomic_DNA"/>
</dbReference>
<reference evidence="3" key="1">
    <citation type="journal article" date="2014" name="Sci. Data">
        <title>Genomes of diverse isolates of the marine cyanobacterium Prochlorococcus.</title>
        <authorList>
            <person name="Biller S."/>
            <person name="Berube P."/>
            <person name="Thompson J."/>
            <person name="Kelly L."/>
            <person name="Roggensack S."/>
            <person name="Awad L."/>
            <person name="Roache-Johnson K."/>
            <person name="Ding H."/>
            <person name="Giovannoni S.J."/>
            <person name="Moore L.R."/>
            <person name="Chisholm S.W."/>
        </authorList>
    </citation>
    <scope>NUCLEOTIDE SEQUENCE [LARGE SCALE GENOMIC DNA]</scope>
</reference>